<proteinExistence type="inferred from homology"/>
<dbReference type="KEGG" id="hrr:HZS55_21900"/>
<protein>
    <submittedName>
        <fullName evidence="7">ABC transporter permease</fullName>
    </submittedName>
</protein>
<comment type="similarity">
    <text evidence="5">Belongs to the binding-protein-dependent transport system permease family.</text>
</comment>
<evidence type="ECO:0000256" key="3">
    <source>
        <dbReference type="ARBA" id="ARBA00022989"/>
    </source>
</evidence>
<dbReference type="CDD" id="cd06261">
    <property type="entry name" value="TM_PBP2"/>
    <property type="match status" value="1"/>
</dbReference>
<dbReference type="PROSITE" id="PS50928">
    <property type="entry name" value="ABC_TM1"/>
    <property type="match status" value="1"/>
</dbReference>
<keyword evidence="2 5" id="KW-0812">Transmembrane</keyword>
<feature type="domain" description="ABC transmembrane type-1" evidence="6">
    <location>
        <begin position="111"/>
        <end position="291"/>
    </location>
</feature>
<dbReference type="PANTHER" id="PTHR42729:SF1">
    <property type="entry name" value="OLIGO_DIPEPTIDE TRANSPORT, PERMEASE PROTEIN (DPPC-2)"/>
    <property type="match status" value="1"/>
</dbReference>
<dbReference type="GO" id="GO:0055085">
    <property type="term" value="P:transmembrane transport"/>
    <property type="evidence" value="ECO:0007669"/>
    <property type="project" value="InterPro"/>
</dbReference>
<dbReference type="EMBL" id="CP058910">
    <property type="protein sequence ID" value="QLH79785.1"/>
    <property type="molecule type" value="Genomic_DNA"/>
</dbReference>
<dbReference type="RefSeq" id="WP_179909649.1">
    <property type="nucleotide sequence ID" value="NZ_CP058910.1"/>
</dbReference>
<evidence type="ECO:0000256" key="5">
    <source>
        <dbReference type="RuleBase" id="RU363032"/>
    </source>
</evidence>
<accession>A0A7D5P7I5</accession>
<feature type="transmembrane region" description="Helical" evidence="5">
    <location>
        <begin position="278"/>
        <end position="300"/>
    </location>
</feature>
<dbReference type="Pfam" id="PF00528">
    <property type="entry name" value="BPD_transp_1"/>
    <property type="match status" value="1"/>
</dbReference>
<dbReference type="InterPro" id="IPR035906">
    <property type="entry name" value="MetI-like_sf"/>
</dbReference>
<dbReference type="InterPro" id="IPR000515">
    <property type="entry name" value="MetI-like"/>
</dbReference>
<evidence type="ECO:0000256" key="4">
    <source>
        <dbReference type="ARBA" id="ARBA00023136"/>
    </source>
</evidence>
<dbReference type="Proteomes" id="UP000509667">
    <property type="component" value="Chromosome"/>
</dbReference>
<keyword evidence="8" id="KW-1185">Reference proteome</keyword>
<feature type="transmembrane region" description="Helical" evidence="5">
    <location>
        <begin position="146"/>
        <end position="166"/>
    </location>
</feature>
<dbReference type="Gene3D" id="1.10.3720.10">
    <property type="entry name" value="MetI-like"/>
    <property type="match status" value="1"/>
</dbReference>
<feature type="transmembrane region" description="Helical" evidence="5">
    <location>
        <begin position="49"/>
        <end position="68"/>
    </location>
</feature>
<keyword evidence="3 5" id="KW-1133">Transmembrane helix</keyword>
<feature type="transmembrane region" description="Helical" evidence="5">
    <location>
        <begin position="110"/>
        <end position="134"/>
    </location>
</feature>
<dbReference type="PANTHER" id="PTHR42729">
    <property type="entry name" value="OLIGO/DIPEPTIDE TRANSPORT, PERMEASE PROTEIN (DPPC-2)"/>
    <property type="match status" value="1"/>
</dbReference>
<keyword evidence="4 5" id="KW-0472">Membrane</keyword>
<dbReference type="GeneID" id="56080577"/>
<evidence type="ECO:0000313" key="7">
    <source>
        <dbReference type="EMBL" id="QLH79785.1"/>
    </source>
</evidence>
<comment type="subcellular location">
    <subcellularLocation>
        <location evidence="5">Cell membrane</location>
        <topology evidence="5">Multi-pass membrane protein</topology>
    </subcellularLocation>
    <subcellularLocation>
        <location evidence="1">Membrane</location>
        <topology evidence="1">Multi-pass membrane protein</topology>
    </subcellularLocation>
</comment>
<dbReference type="GO" id="GO:0005886">
    <property type="term" value="C:plasma membrane"/>
    <property type="evidence" value="ECO:0007669"/>
    <property type="project" value="UniProtKB-SubCell"/>
</dbReference>
<evidence type="ECO:0000256" key="1">
    <source>
        <dbReference type="ARBA" id="ARBA00004141"/>
    </source>
</evidence>
<name>A0A7D5P7I5_9EURY</name>
<evidence type="ECO:0000259" key="6">
    <source>
        <dbReference type="PROSITE" id="PS50928"/>
    </source>
</evidence>
<keyword evidence="5" id="KW-0813">Transport</keyword>
<dbReference type="AlphaFoldDB" id="A0A7D5P7I5"/>
<evidence type="ECO:0000313" key="8">
    <source>
        <dbReference type="Proteomes" id="UP000509667"/>
    </source>
</evidence>
<evidence type="ECO:0000256" key="2">
    <source>
        <dbReference type="ARBA" id="ARBA00022692"/>
    </source>
</evidence>
<reference evidence="7 8" key="1">
    <citation type="submission" date="2020-07" db="EMBL/GenBank/DDBJ databases">
        <title>Halosimplex pelagicum sp. nov. and Halosimplex rubrum sp. nov., isolated from salted brown alga Laminaria, and emended description of the genus Halosimplex.</title>
        <authorList>
            <person name="Cui H."/>
        </authorList>
    </citation>
    <scope>NUCLEOTIDE SEQUENCE [LARGE SCALE GENOMIC DNA]</scope>
    <source>
        <strain evidence="7 8">R27</strain>
    </source>
</reference>
<gene>
    <name evidence="7" type="ORF">HZS55_21900</name>
</gene>
<dbReference type="OrthoDB" id="235083at2157"/>
<dbReference type="SUPFAM" id="SSF161098">
    <property type="entry name" value="MetI-like"/>
    <property type="match status" value="1"/>
</dbReference>
<feature type="transmembrane region" description="Helical" evidence="5">
    <location>
        <begin position="172"/>
        <end position="190"/>
    </location>
</feature>
<sequence>MAEKNSSFSQSDGSAGGQGATRTDLYREWLDMAVLTPIRVAWDDWRTQVGSIIIAFYLLMGSVGVVLVDPPNQGQGPRLTPAFQDWSVPLGTNDIGESILSATVHATPPMLQMIAAGAVFSTALATVIGTVSGYKGGLTDRVLTTLTDIAMTIPGLPLIILLAALFEPTNPAVIGILITINAWAGLARSIRSQVLSLRDHSYVEASRIMGAPTRRILVDDIIPNIMPYVLINFVNSARNVIFGSVGLYYLGLLGGTHENWGIMLDGAYNGGAIYSLQVVHWLFVPMIAIIGISFGFVLFAQGTEKLFNPRIRARHAETVEDDTAPHQQ</sequence>
<organism evidence="7 8">
    <name type="scientific">Halosimplex rubrum</name>
    <dbReference type="NCBI Taxonomy" id="869889"/>
    <lineage>
        <taxon>Archaea</taxon>
        <taxon>Methanobacteriati</taxon>
        <taxon>Methanobacteriota</taxon>
        <taxon>Stenosarchaea group</taxon>
        <taxon>Halobacteria</taxon>
        <taxon>Halobacteriales</taxon>
        <taxon>Haloarculaceae</taxon>
        <taxon>Halosimplex</taxon>
    </lineage>
</organism>